<evidence type="ECO:0000259" key="9">
    <source>
        <dbReference type="SMART" id="SM01351"/>
    </source>
</evidence>
<dbReference type="HOGENOM" id="CLU_041257_0_0_1"/>
<dbReference type="OrthoDB" id="412874at2759"/>
<keyword evidence="8" id="KW-0732">Signal</keyword>
<protein>
    <recommendedName>
        <fullName evidence="9">Lysine-specific metallo-endopeptidase domain-containing protein</fullName>
    </recommendedName>
</protein>
<keyword evidence="6" id="KW-0862">Zinc</keyword>
<evidence type="ECO:0000256" key="1">
    <source>
        <dbReference type="ARBA" id="ARBA00001947"/>
    </source>
</evidence>
<feature type="chain" id="PRO_5002161450" description="Lysine-specific metallo-endopeptidase domain-containing protein" evidence="8">
    <location>
        <begin position="21"/>
        <end position="342"/>
    </location>
</feature>
<evidence type="ECO:0000313" key="10">
    <source>
        <dbReference type="EMBL" id="KIM27479.1"/>
    </source>
</evidence>
<gene>
    <name evidence="10" type="ORF">M408DRAFT_24421</name>
</gene>
<dbReference type="GO" id="GO:0004222">
    <property type="term" value="F:metalloendopeptidase activity"/>
    <property type="evidence" value="ECO:0007669"/>
    <property type="project" value="InterPro"/>
</dbReference>
<feature type="domain" description="Lysine-specific metallo-endopeptidase" evidence="9">
    <location>
        <begin position="205"/>
        <end position="336"/>
    </location>
</feature>
<dbReference type="AlphaFoldDB" id="A0A0C3B5L4"/>
<dbReference type="PANTHER" id="PTHR37016">
    <property type="match status" value="1"/>
</dbReference>
<evidence type="ECO:0000256" key="3">
    <source>
        <dbReference type="ARBA" id="ARBA00022670"/>
    </source>
</evidence>
<organism evidence="10 11">
    <name type="scientific">Serendipita vermifera MAFF 305830</name>
    <dbReference type="NCBI Taxonomy" id="933852"/>
    <lineage>
        <taxon>Eukaryota</taxon>
        <taxon>Fungi</taxon>
        <taxon>Dikarya</taxon>
        <taxon>Basidiomycota</taxon>
        <taxon>Agaricomycotina</taxon>
        <taxon>Agaricomycetes</taxon>
        <taxon>Sebacinales</taxon>
        <taxon>Serendipitaceae</taxon>
        <taxon>Serendipita</taxon>
    </lineage>
</organism>
<dbReference type="EMBL" id="KN824298">
    <property type="protein sequence ID" value="KIM27479.1"/>
    <property type="molecule type" value="Genomic_DNA"/>
</dbReference>
<dbReference type="PANTHER" id="PTHR37016:SF3">
    <property type="entry name" value="NEUTRAL PROTEASE 2-RELATED"/>
    <property type="match status" value="1"/>
</dbReference>
<keyword evidence="7" id="KW-0482">Metalloprotease</keyword>
<keyword evidence="5" id="KW-0378">Hydrolase</keyword>
<dbReference type="Pfam" id="PF14521">
    <property type="entry name" value="Aspzincin_M35"/>
    <property type="match status" value="1"/>
</dbReference>
<accession>A0A0C3B5L4</accession>
<dbReference type="InterPro" id="IPR029463">
    <property type="entry name" value="Lys_MEP"/>
</dbReference>
<dbReference type="Gene3D" id="2.60.40.2970">
    <property type="match status" value="1"/>
</dbReference>
<dbReference type="Gene3D" id="3.40.390.10">
    <property type="entry name" value="Collagenase (Catalytic Domain)"/>
    <property type="match status" value="1"/>
</dbReference>
<reference evidence="10 11" key="1">
    <citation type="submission" date="2014-04" db="EMBL/GenBank/DDBJ databases">
        <authorList>
            <consortium name="DOE Joint Genome Institute"/>
            <person name="Kuo A."/>
            <person name="Zuccaro A."/>
            <person name="Kohler A."/>
            <person name="Nagy L.G."/>
            <person name="Floudas D."/>
            <person name="Copeland A."/>
            <person name="Barry K.W."/>
            <person name="Cichocki N."/>
            <person name="Veneault-Fourrey C."/>
            <person name="LaButti K."/>
            <person name="Lindquist E.A."/>
            <person name="Lipzen A."/>
            <person name="Lundell T."/>
            <person name="Morin E."/>
            <person name="Murat C."/>
            <person name="Sun H."/>
            <person name="Tunlid A."/>
            <person name="Henrissat B."/>
            <person name="Grigoriev I.V."/>
            <person name="Hibbett D.S."/>
            <person name="Martin F."/>
            <person name="Nordberg H.P."/>
            <person name="Cantor M.N."/>
            <person name="Hua S.X."/>
        </authorList>
    </citation>
    <scope>NUCLEOTIDE SEQUENCE [LARGE SCALE GENOMIC DNA]</scope>
    <source>
        <strain evidence="10 11">MAFF 305830</strain>
    </source>
</reference>
<dbReference type="SMART" id="SM01351">
    <property type="entry name" value="Aspzincin_M35"/>
    <property type="match status" value="1"/>
</dbReference>
<evidence type="ECO:0000256" key="7">
    <source>
        <dbReference type="ARBA" id="ARBA00023049"/>
    </source>
</evidence>
<dbReference type="InterPro" id="IPR050414">
    <property type="entry name" value="Fungal_M35_metalloproteases"/>
</dbReference>
<dbReference type="GO" id="GO:0046872">
    <property type="term" value="F:metal ion binding"/>
    <property type="evidence" value="ECO:0007669"/>
    <property type="project" value="UniProtKB-KW"/>
</dbReference>
<dbReference type="GO" id="GO:0006508">
    <property type="term" value="P:proteolysis"/>
    <property type="evidence" value="ECO:0007669"/>
    <property type="project" value="UniProtKB-KW"/>
</dbReference>
<dbReference type="STRING" id="933852.A0A0C3B5L4"/>
<keyword evidence="11" id="KW-1185">Reference proteome</keyword>
<feature type="signal peptide" evidence="8">
    <location>
        <begin position="1"/>
        <end position="20"/>
    </location>
</feature>
<dbReference type="InterPro" id="IPR024079">
    <property type="entry name" value="MetalloPept_cat_dom_sf"/>
</dbReference>
<evidence type="ECO:0000256" key="8">
    <source>
        <dbReference type="SAM" id="SignalP"/>
    </source>
</evidence>
<evidence type="ECO:0000256" key="2">
    <source>
        <dbReference type="ARBA" id="ARBA00010279"/>
    </source>
</evidence>
<keyword evidence="4" id="KW-0479">Metal-binding</keyword>
<evidence type="ECO:0000256" key="4">
    <source>
        <dbReference type="ARBA" id="ARBA00022723"/>
    </source>
</evidence>
<sequence>MPSIAMIASLLAILANHASATASLFLAVYGLGNVRGGDNLSVVTTVTNTGDETLKLYKDPRSVLSPFPENTFSIYSETGASPDFVGARAKYAFNAATNFVTLEPGANVSVTHDLGSGYSFTQEGEYKVETTNLLFYQDEAGNPQPIHAVVSSTHQTKLSGSLQSSKRRERGMGKRATFAGCTASQQADINSALGVSTTYIANAVNYLTSLTGGKPRYTTWFGTYSSTRKATVLDHFEKIQSSDPRTYQYDCQCTDDSYAWVYPNEFGIVHLCNAFWPAGISGTDSKAGTIIHEASHFTRNGGTDDIRYGQSGCKQLALENPNDAIRNADSHEYLAENTPTLS</sequence>
<comment type="cofactor">
    <cofactor evidence="1">
        <name>Zn(2+)</name>
        <dbReference type="ChEBI" id="CHEBI:29105"/>
    </cofactor>
</comment>
<dbReference type="SUPFAM" id="SSF55486">
    <property type="entry name" value="Metalloproteases ('zincins'), catalytic domain"/>
    <property type="match status" value="1"/>
</dbReference>
<evidence type="ECO:0000313" key="11">
    <source>
        <dbReference type="Proteomes" id="UP000054097"/>
    </source>
</evidence>
<evidence type="ECO:0000256" key="5">
    <source>
        <dbReference type="ARBA" id="ARBA00022801"/>
    </source>
</evidence>
<evidence type="ECO:0000256" key="6">
    <source>
        <dbReference type="ARBA" id="ARBA00022833"/>
    </source>
</evidence>
<proteinExistence type="inferred from homology"/>
<dbReference type="Proteomes" id="UP000054097">
    <property type="component" value="Unassembled WGS sequence"/>
</dbReference>
<reference evidence="11" key="2">
    <citation type="submission" date="2015-01" db="EMBL/GenBank/DDBJ databases">
        <title>Evolutionary Origins and Diversification of the Mycorrhizal Mutualists.</title>
        <authorList>
            <consortium name="DOE Joint Genome Institute"/>
            <consortium name="Mycorrhizal Genomics Consortium"/>
            <person name="Kohler A."/>
            <person name="Kuo A."/>
            <person name="Nagy L.G."/>
            <person name="Floudas D."/>
            <person name="Copeland A."/>
            <person name="Barry K.W."/>
            <person name="Cichocki N."/>
            <person name="Veneault-Fourrey C."/>
            <person name="LaButti K."/>
            <person name="Lindquist E.A."/>
            <person name="Lipzen A."/>
            <person name="Lundell T."/>
            <person name="Morin E."/>
            <person name="Murat C."/>
            <person name="Riley R."/>
            <person name="Ohm R."/>
            <person name="Sun H."/>
            <person name="Tunlid A."/>
            <person name="Henrissat B."/>
            <person name="Grigoriev I.V."/>
            <person name="Hibbett D.S."/>
            <person name="Martin F."/>
        </authorList>
    </citation>
    <scope>NUCLEOTIDE SEQUENCE [LARGE SCALE GENOMIC DNA]</scope>
    <source>
        <strain evidence="11">MAFF 305830</strain>
    </source>
</reference>
<name>A0A0C3B5L4_SERVB</name>
<keyword evidence="3" id="KW-0645">Protease</keyword>
<comment type="similarity">
    <text evidence="2">Belongs to the peptidase M35 family.</text>
</comment>